<organism evidence="1 2">
    <name type="scientific">Streptomyces ramulosus</name>
    <dbReference type="NCBI Taxonomy" id="47762"/>
    <lineage>
        <taxon>Bacteria</taxon>
        <taxon>Bacillati</taxon>
        <taxon>Actinomycetota</taxon>
        <taxon>Actinomycetes</taxon>
        <taxon>Kitasatosporales</taxon>
        <taxon>Streptomycetaceae</taxon>
        <taxon>Streptomyces</taxon>
    </lineage>
</organism>
<reference evidence="2" key="1">
    <citation type="journal article" date="2019" name="Int. J. Syst. Evol. Microbiol.">
        <title>The Global Catalogue of Microorganisms (GCM) 10K type strain sequencing project: providing services to taxonomists for standard genome sequencing and annotation.</title>
        <authorList>
            <consortium name="The Broad Institute Genomics Platform"/>
            <consortium name="The Broad Institute Genome Sequencing Center for Infectious Disease"/>
            <person name="Wu L."/>
            <person name="Ma J."/>
        </authorList>
    </citation>
    <scope>NUCLEOTIDE SEQUENCE [LARGE SCALE GENOMIC DNA]</scope>
    <source>
        <strain evidence="2">CGMCC 1.15809</strain>
    </source>
</reference>
<dbReference type="PANTHER" id="PTHR43721">
    <property type="entry name" value="ELONGATION FACTOR TU-RELATED"/>
    <property type="match status" value="1"/>
</dbReference>
<dbReference type="InterPro" id="IPR009000">
    <property type="entry name" value="Transl_B-barrel_sf"/>
</dbReference>
<evidence type="ECO:0000313" key="1">
    <source>
        <dbReference type="EMBL" id="MFC5891717.1"/>
    </source>
</evidence>
<name>A0ABW1FCQ6_9ACTN</name>
<dbReference type="Gene3D" id="2.40.30.10">
    <property type="entry name" value="Translation factors"/>
    <property type="match status" value="1"/>
</dbReference>
<dbReference type="EMBL" id="JBHSPW010000001">
    <property type="protein sequence ID" value="MFC5891717.1"/>
    <property type="molecule type" value="Genomic_DNA"/>
</dbReference>
<comment type="caution">
    <text evidence="1">The sequence shown here is derived from an EMBL/GenBank/DDBJ whole genome shotgun (WGS) entry which is preliminary data.</text>
</comment>
<protein>
    <recommendedName>
        <fullName evidence="3">Translation elongation factor EFTu-like domain-containing protein</fullName>
    </recommendedName>
</protein>
<gene>
    <name evidence="1" type="ORF">ACFP3M_02610</name>
</gene>
<sequence length="119" mass="12570">MGIFSRRGGSEPPPVHGPFRFVVEEVFVVPVRGVVFTGHVLSGAICSGQRARLPLPAGVRAVTVKTIEVRRRRRGRAAEGEEAALHLAGVTAADLPRDLAAGGAVLDTRPLRGLEITEG</sequence>
<evidence type="ECO:0008006" key="3">
    <source>
        <dbReference type="Google" id="ProtNLM"/>
    </source>
</evidence>
<dbReference type="SUPFAM" id="SSF50447">
    <property type="entry name" value="Translation proteins"/>
    <property type="match status" value="1"/>
</dbReference>
<keyword evidence="2" id="KW-1185">Reference proteome</keyword>
<dbReference type="Proteomes" id="UP001596241">
    <property type="component" value="Unassembled WGS sequence"/>
</dbReference>
<proteinExistence type="predicted"/>
<accession>A0ABW1FCQ6</accession>
<dbReference type="InterPro" id="IPR050055">
    <property type="entry name" value="EF-Tu_GTPase"/>
</dbReference>
<evidence type="ECO:0000313" key="2">
    <source>
        <dbReference type="Proteomes" id="UP001596241"/>
    </source>
</evidence>
<dbReference type="RefSeq" id="WP_345081064.1">
    <property type="nucleotide sequence ID" value="NZ_BAAAWG010000006.1"/>
</dbReference>
<dbReference type="PANTHER" id="PTHR43721:SF9">
    <property type="entry name" value="GTP-BINDING PROTEIN 1"/>
    <property type="match status" value="1"/>
</dbReference>